<dbReference type="PANTHER" id="PTHR12780">
    <property type="entry name" value="RNA POLYMERASE III DNA DIRECTED , 39KD SUBUNIT-RELATED"/>
    <property type="match status" value="1"/>
</dbReference>
<evidence type="ECO:0000256" key="5">
    <source>
        <dbReference type="ARBA" id="ARBA00023242"/>
    </source>
</evidence>
<keyword evidence="5" id="KW-0539">Nucleus</keyword>
<dbReference type="InterPro" id="IPR036390">
    <property type="entry name" value="WH_DNA-bd_sf"/>
</dbReference>
<name>A0AAF0FCJ5_9BASI</name>
<dbReference type="GO" id="GO:0005737">
    <property type="term" value="C:cytoplasm"/>
    <property type="evidence" value="ECO:0007669"/>
    <property type="project" value="UniProtKB-ARBA"/>
</dbReference>
<organism evidence="7 8">
    <name type="scientific">Malassezia psittaci</name>
    <dbReference type="NCBI Taxonomy" id="1821823"/>
    <lineage>
        <taxon>Eukaryota</taxon>
        <taxon>Fungi</taxon>
        <taxon>Dikarya</taxon>
        <taxon>Basidiomycota</taxon>
        <taxon>Ustilaginomycotina</taxon>
        <taxon>Malasseziomycetes</taxon>
        <taxon>Malasseziales</taxon>
        <taxon>Malasseziaceae</taxon>
        <taxon>Malassezia</taxon>
    </lineage>
</organism>
<feature type="region of interest" description="Disordered" evidence="6">
    <location>
        <begin position="254"/>
        <end position="351"/>
    </location>
</feature>
<dbReference type="Gene3D" id="1.10.10.10">
    <property type="entry name" value="Winged helix-like DNA-binding domain superfamily/Winged helix DNA-binding domain"/>
    <property type="match status" value="1"/>
</dbReference>
<reference evidence="7" key="1">
    <citation type="submission" date="2023-02" db="EMBL/GenBank/DDBJ databases">
        <title>Mating type loci evolution in Malassezia.</title>
        <authorList>
            <person name="Coelho M.A."/>
        </authorList>
    </citation>
    <scope>NUCLEOTIDE SEQUENCE</scope>
    <source>
        <strain evidence="7">CBS 14136</strain>
    </source>
</reference>
<dbReference type="Pfam" id="PF05158">
    <property type="entry name" value="RNA_pol_Rpc34"/>
    <property type="match status" value="1"/>
</dbReference>
<evidence type="ECO:0000256" key="2">
    <source>
        <dbReference type="ARBA" id="ARBA00011038"/>
    </source>
</evidence>
<sequence length="431" mass="47807">MPKRKTRDGDELTQLEKRVHAAALAAPNLTLTGESLAAEMSDVAIEEQLLAINGLLKKSLLNAQKGPHGIQYVAVTRDEASLLGSMDTNEMMIYNHIKDAKNEGIWTKMIKARTNLHQTVLNRCLKSLEQKQLVKAVKSVKFPTRKIYMLYNLTPSIELSGGPWYTDNELDTGFIHELSMACLRYVQSQSWPKEGRSSALYPASHTPNLPTASSVHRYLKAARITDTELELEHIVALLDLLIYDNHIEKIPVLPKTNTHRSRQDAMDDGTSSDSSDDDVLRRKGSSMKGGKNSRKRVRPIATGHSSSAEDTSDGSSNSNELSSERTKPSHKNRSKSRNNDATISSDEDSSEDQLAMLTHVPYVYRAVKPILPPHGGTTSCYVPLSAPWLQIPTTNDQYDAIADSAELFFNASNKHQTNAVQHHDPDGIQVD</sequence>
<evidence type="ECO:0000256" key="1">
    <source>
        <dbReference type="ARBA" id="ARBA00004123"/>
    </source>
</evidence>
<dbReference type="InterPro" id="IPR036388">
    <property type="entry name" value="WH-like_DNA-bd_sf"/>
</dbReference>
<dbReference type="GO" id="GO:0005666">
    <property type="term" value="C:RNA polymerase III complex"/>
    <property type="evidence" value="ECO:0007669"/>
    <property type="project" value="InterPro"/>
</dbReference>
<evidence type="ECO:0000313" key="7">
    <source>
        <dbReference type="EMBL" id="WFD44900.1"/>
    </source>
</evidence>
<dbReference type="AlphaFoldDB" id="A0AAF0FCJ5"/>
<proteinExistence type="inferred from homology"/>
<feature type="compositionally biased region" description="Low complexity" evidence="6">
    <location>
        <begin position="305"/>
        <end position="321"/>
    </location>
</feature>
<keyword evidence="3" id="KW-0240">DNA-directed RNA polymerase</keyword>
<evidence type="ECO:0000256" key="4">
    <source>
        <dbReference type="ARBA" id="ARBA00023163"/>
    </source>
</evidence>
<dbReference type="EMBL" id="CP118380">
    <property type="protein sequence ID" value="WFD44900.1"/>
    <property type="molecule type" value="Genomic_DNA"/>
</dbReference>
<evidence type="ECO:0000256" key="3">
    <source>
        <dbReference type="ARBA" id="ARBA00022478"/>
    </source>
</evidence>
<dbReference type="GO" id="GO:0006383">
    <property type="term" value="P:transcription by RNA polymerase III"/>
    <property type="evidence" value="ECO:0007669"/>
    <property type="project" value="InterPro"/>
</dbReference>
<comment type="subcellular location">
    <subcellularLocation>
        <location evidence="1">Nucleus</location>
    </subcellularLocation>
</comment>
<evidence type="ECO:0000256" key="6">
    <source>
        <dbReference type="SAM" id="MobiDB-lite"/>
    </source>
</evidence>
<dbReference type="InterPro" id="IPR007832">
    <property type="entry name" value="RNA_pol_Rpc34"/>
</dbReference>
<protein>
    <submittedName>
        <fullName evidence="7">34-kDa subunit of RNA polymerase III (C)</fullName>
    </submittedName>
</protein>
<comment type="similarity">
    <text evidence="2">Belongs to the eukaryotic RPC34/RPC39 RNA polymerase subunit family.</text>
</comment>
<dbReference type="InterPro" id="IPR016049">
    <property type="entry name" value="RNA_pol_Rpc34-like"/>
</dbReference>
<dbReference type="FunFam" id="1.10.10.10:FF:000116">
    <property type="entry name" value="DNA-directed RNA polymerase III subunit RPC6"/>
    <property type="match status" value="1"/>
</dbReference>
<accession>A0AAF0FCJ5</accession>
<dbReference type="Proteomes" id="UP001214628">
    <property type="component" value="Chromosome 6"/>
</dbReference>
<dbReference type="SUPFAM" id="SSF46785">
    <property type="entry name" value="Winged helix' DNA-binding domain"/>
    <property type="match status" value="1"/>
</dbReference>
<keyword evidence="8" id="KW-1185">Reference proteome</keyword>
<dbReference type="GO" id="GO:0005654">
    <property type="term" value="C:nucleoplasm"/>
    <property type="evidence" value="ECO:0007669"/>
    <property type="project" value="UniProtKB-ARBA"/>
</dbReference>
<gene>
    <name evidence="7" type="primary">RPC34</name>
    <name evidence="7" type="ORF">MPSI1_003574</name>
</gene>
<evidence type="ECO:0000313" key="8">
    <source>
        <dbReference type="Proteomes" id="UP001214628"/>
    </source>
</evidence>
<keyword evidence="4" id="KW-0804">Transcription</keyword>